<sequence>MPADGRREGVLTMARLPFMSREALPEELRYVWDRNAVGREVPNIFRVMANNPETWRAYLRLGNGLWNHCGLDVATRELVILRTAILHHSQYEWHQHVRIGRQAGLSDEKIVALHHWRASPLFSETERAILEYVDAVNASGHPAQEVHDRLAALVPAGTVVGVNLLTGFYGMTARFLAAMEVELEEPFVGWRLHG</sequence>
<evidence type="ECO:0000313" key="3">
    <source>
        <dbReference type="Proteomes" id="UP001212803"/>
    </source>
</evidence>
<dbReference type="Proteomes" id="UP001212803">
    <property type="component" value="Chromosome"/>
</dbReference>
<protein>
    <submittedName>
        <fullName evidence="2">Carboxymuconolactone decarboxylase family protein</fullName>
    </submittedName>
</protein>
<dbReference type="RefSeq" id="WP_270056905.1">
    <property type="nucleotide sequence ID" value="NZ_CP115149.1"/>
</dbReference>
<feature type="domain" description="Carboxymuconolactone decarboxylase-like" evidence="1">
    <location>
        <begin position="52"/>
        <end position="134"/>
    </location>
</feature>
<name>A0ABY7M772_9CHLR</name>
<evidence type="ECO:0000313" key="2">
    <source>
        <dbReference type="EMBL" id="WBL36381.1"/>
    </source>
</evidence>
<dbReference type="SUPFAM" id="SSF69118">
    <property type="entry name" value="AhpD-like"/>
    <property type="match status" value="1"/>
</dbReference>
<dbReference type="EMBL" id="CP115149">
    <property type="protein sequence ID" value="WBL36381.1"/>
    <property type="molecule type" value="Genomic_DNA"/>
</dbReference>
<dbReference type="Pfam" id="PF02627">
    <property type="entry name" value="CMD"/>
    <property type="match status" value="1"/>
</dbReference>
<keyword evidence="3" id="KW-1185">Reference proteome</keyword>
<reference evidence="2 3" key="1">
    <citation type="journal article" date="2023" name="ISME J.">
        <title>Thermophilic Dehalococcoidia with unusual traits shed light on an unexpected past.</title>
        <authorList>
            <person name="Palmer M."/>
            <person name="Covington J.K."/>
            <person name="Zhou E.M."/>
            <person name="Thomas S.C."/>
            <person name="Habib N."/>
            <person name="Seymour C.O."/>
            <person name="Lai D."/>
            <person name="Johnston J."/>
            <person name="Hashimi A."/>
            <person name="Jiao J.Y."/>
            <person name="Muok A.R."/>
            <person name="Liu L."/>
            <person name="Xian W.D."/>
            <person name="Zhi X.Y."/>
            <person name="Li M.M."/>
            <person name="Silva L.P."/>
            <person name="Bowen B.P."/>
            <person name="Louie K."/>
            <person name="Briegel A."/>
            <person name="Pett-Ridge J."/>
            <person name="Weber P.K."/>
            <person name="Tocheva E.I."/>
            <person name="Woyke T."/>
            <person name="Northen T.R."/>
            <person name="Mayali X."/>
            <person name="Li W.J."/>
            <person name="Hedlund B.P."/>
        </authorList>
    </citation>
    <scope>NUCLEOTIDE SEQUENCE [LARGE SCALE GENOMIC DNA]</scope>
    <source>
        <strain evidence="2 3">YIM 72310</strain>
    </source>
</reference>
<gene>
    <name evidence="2" type="ORF">O0235_02070</name>
</gene>
<organism evidence="2 3">
    <name type="scientific">Tepidiforma flava</name>
    <dbReference type="NCBI Taxonomy" id="3004094"/>
    <lineage>
        <taxon>Bacteria</taxon>
        <taxon>Bacillati</taxon>
        <taxon>Chloroflexota</taxon>
        <taxon>Tepidiformia</taxon>
        <taxon>Tepidiformales</taxon>
        <taxon>Tepidiformaceae</taxon>
        <taxon>Tepidiforma</taxon>
    </lineage>
</organism>
<dbReference type="PANTHER" id="PTHR34846:SF11">
    <property type="entry name" value="4-CARBOXYMUCONOLACTONE DECARBOXYLASE FAMILY PROTEIN (AFU_ORTHOLOGUE AFUA_6G11590)"/>
    <property type="match status" value="1"/>
</dbReference>
<dbReference type="InterPro" id="IPR029032">
    <property type="entry name" value="AhpD-like"/>
</dbReference>
<dbReference type="InterPro" id="IPR003779">
    <property type="entry name" value="CMD-like"/>
</dbReference>
<proteinExistence type="predicted"/>
<dbReference type="PANTHER" id="PTHR34846">
    <property type="entry name" value="4-CARBOXYMUCONOLACTONE DECARBOXYLASE FAMILY PROTEIN (AFU_ORTHOLOGUE AFUA_6G11590)"/>
    <property type="match status" value="1"/>
</dbReference>
<evidence type="ECO:0000259" key="1">
    <source>
        <dbReference type="Pfam" id="PF02627"/>
    </source>
</evidence>
<accession>A0ABY7M772</accession>
<dbReference type="Gene3D" id="1.20.1290.10">
    <property type="entry name" value="AhpD-like"/>
    <property type="match status" value="1"/>
</dbReference>